<comment type="caution">
    <text evidence="2">The sequence shown here is derived from an EMBL/GenBank/DDBJ whole genome shotgun (WGS) entry which is preliminary data.</text>
</comment>
<evidence type="ECO:0008006" key="4">
    <source>
        <dbReference type="Google" id="ProtNLM"/>
    </source>
</evidence>
<dbReference type="PROSITE" id="PS51257">
    <property type="entry name" value="PROKAR_LIPOPROTEIN"/>
    <property type="match status" value="1"/>
</dbReference>
<gene>
    <name evidence="2" type="ORF">rosag_34280</name>
</gene>
<keyword evidence="1" id="KW-0732">Signal</keyword>
<keyword evidence="3" id="KW-1185">Reference proteome</keyword>
<feature type="signal peptide" evidence="1">
    <location>
        <begin position="1"/>
        <end position="27"/>
    </location>
</feature>
<feature type="chain" id="PRO_5041304219" description="Lipoprotein" evidence="1">
    <location>
        <begin position="28"/>
        <end position="221"/>
    </location>
</feature>
<dbReference type="AlphaFoldDB" id="A0AA37Q5E6"/>
<dbReference type="Proteomes" id="UP001161325">
    <property type="component" value="Unassembled WGS sequence"/>
</dbReference>
<name>A0AA37Q5E6_9BACT</name>
<protein>
    <recommendedName>
        <fullName evidence="4">Lipoprotein</fullName>
    </recommendedName>
</protein>
<proteinExistence type="predicted"/>
<evidence type="ECO:0000256" key="1">
    <source>
        <dbReference type="SAM" id="SignalP"/>
    </source>
</evidence>
<accession>A0AA37Q5E6</accession>
<dbReference type="RefSeq" id="WP_284351365.1">
    <property type="nucleotide sequence ID" value="NZ_BRXS01000005.1"/>
</dbReference>
<evidence type="ECO:0000313" key="3">
    <source>
        <dbReference type="Proteomes" id="UP001161325"/>
    </source>
</evidence>
<sequence length="221" mass="23651">MSRTAIVRRAALTASLTLLGGLVTACADAPGTAPVTAESTLAPREVTSRATLIGTAGDTTLHQFTYSPSAAQTERIGAHEIRFPAGAVCDPSTSSYGPGTWDAPCTPLASAITFTVRTWTDAAGHPRVRFSPDVRFVPTQTVTLYLYDKATALDKKYQAFWCPTGSRTCINESLADPSVRTQRDPGTFYLYGRIKHFSGYNVVVDRSGDETAPSDDTSFGM</sequence>
<dbReference type="EMBL" id="BRXS01000005">
    <property type="protein sequence ID" value="GLC26915.1"/>
    <property type="molecule type" value="Genomic_DNA"/>
</dbReference>
<reference evidence="2" key="1">
    <citation type="submission" date="2022-08" db="EMBL/GenBank/DDBJ databases">
        <title>Draft genome sequencing of Roseisolibacter agri AW1220.</title>
        <authorList>
            <person name="Tobiishi Y."/>
            <person name="Tonouchi A."/>
        </authorList>
    </citation>
    <scope>NUCLEOTIDE SEQUENCE</scope>
    <source>
        <strain evidence="2">AW1220</strain>
    </source>
</reference>
<evidence type="ECO:0000313" key="2">
    <source>
        <dbReference type="EMBL" id="GLC26915.1"/>
    </source>
</evidence>
<organism evidence="2 3">
    <name type="scientific">Roseisolibacter agri</name>
    <dbReference type="NCBI Taxonomy" id="2014610"/>
    <lineage>
        <taxon>Bacteria</taxon>
        <taxon>Pseudomonadati</taxon>
        <taxon>Gemmatimonadota</taxon>
        <taxon>Gemmatimonadia</taxon>
        <taxon>Gemmatimonadales</taxon>
        <taxon>Gemmatimonadaceae</taxon>
        <taxon>Roseisolibacter</taxon>
    </lineage>
</organism>